<evidence type="ECO:0000256" key="4">
    <source>
        <dbReference type="ARBA" id="ARBA00022989"/>
    </source>
</evidence>
<evidence type="ECO:0000256" key="6">
    <source>
        <dbReference type="ARBA" id="ARBA00023315"/>
    </source>
</evidence>
<proteinExistence type="inferred from homology"/>
<keyword evidence="6 7" id="KW-0012">Acyltransferase</keyword>
<dbReference type="OrthoDB" id="302728at2759"/>
<dbReference type="AlphaFoldDB" id="A0A0L8FYF5"/>
<keyword evidence="4 7" id="KW-1133">Transmembrane helix</keyword>
<dbReference type="OMA" id="ACMIVDT"/>
<comment type="subcellular location">
    <subcellularLocation>
        <location evidence="1">Membrane</location>
        <topology evidence="1">Multi-pass membrane protein</topology>
    </subcellularLocation>
</comment>
<name>A0A0L8FYF5_OCTBM</name>
<evidence type="ECO:0000256" key="3">
    <source>
        <dbReference type="ARBA" id="ARBA00022692"/>
    </source>
</evidence>
<dbReference type="InterPro" id="IPR039859">
    <property type="entry name" value="PFA4/ZDH16/20/ERF2-like"/>
</dbReference>
<organism evidence="9">
    <name type="scientific">Octopus bimaculoides</name>
    <name type="common">California two-spotted octopus</name>
    <dbReference type="NCBI Taxonomy" id="37653"/>
    <lineage>
        <taxon>Eukaryota</taxon>
        <taxon>Metazoa</taxon>
        <taxon>Spiralia</taxon>
        <taxon>Lophotrochozoa</taxon>
        <taxon>Mollusca</taxon>
        <taxon>Cephalopoda</taxon>
        <taxon>Coleoidea</taxon>
        <taxon>Octopodiformes</taxon>
        <taxon>Octopoda</taxon>
        <taxon>Incirrata</taxon>
        <taxon>Octopodidae</taxon>
        <taxon>Octopus</taxon>
    </lineage>
</organism>
<dbReference type="STRING" id="37653.A0A0L8FYF5"/>
<evidence type="ECO:0000256" key="1">
    <source>
        <dbReference type="ARBA" id="ARBA00004141"/>
    </source>
</evidence>
<protein>
    <recommendedName>
        <fullName evidence="7">Palmitoyltransferase</fullName>
        <ecNumber evidence="7">2.3.1.225</ecNumber>
    </recommendedName>
</protein>
<evidence type="ECO:0000256" key="2">
    <source>
        <dbReference type="ARBA" id="ARBA00022679"/>
    </source>
</evidence>
<dbReference type="GO" id="GO:0016020">
    <property type="term" value="C:membrane"/>
    <property type="evidence" value="ECO:0007669"/>
    <property type="project" value="UniProtKB-SubCell"/>
</dbReference>
<reference evidence="9" key="1">
    <citation type="submission" date="2015-07" db="EMBL/GenBank/DDBJ databases">
        <title>MeaNS - Measles Nucleotide Surveillance Program.</title>
        <authorList>
            <person name="Tran T."/>
            <person name="Druce J."/>
        </authorList>
    </citation>
    <scope>NUCLEOTIDE SEQUENCE</scope>
    <source>
        <strain evidence="9">UCB-OBI-ISO-001</strain>
        <tissue evidence="9">Gonad</tissue>
    </source>
</reference>
<evidence type="ECO:0000313" key="9">
    <source>
        <dbReference type="EMBL" id="KOF69405.1"/>
    </source>
</evidence>
<feature type="transmembrane region" description="Helical" evidence="7">
    <location>
        <begin position="137"/>
        <end position="157"/>
    </location>
</feature>
<accession>A0A0L8FYF5</accession>
<dbReference type="PROSITE" id="PS50216">
    <property type="entry name" value="DHHC"/>
    <property type="match status" value="1"/>
</dbReference>
<dbReference type="PANTHER" id="PTHR12246">
    <property type="entry name" value="PALMITOYLTRANSFERASE ZDHHC16"/>
    <property type="match status" value="1"/>
</dbReference>
<evidence type="ECO:0000256" key="5">
    <source>
        <dbReference type="ARBA" id="ARBA00023136"/>
    </source>
</evidence>
<dbReference type="EC" id="2.3.1.225" evidence="7"/>
<dbReference type="EMBL" id="KQ425510">
    <property type="protein sequence ID" value="KOF69405.1"/>
    <property type="molecule type" value="Genomic_DNA"/>
</dbReference>
<sequence length="283" mass="32946">MNIKWKIIPKSKLDRAAFFLIMIGIHVAKWFYHTEILPSRFKHLPWHDPVYLLHFTFSVICYFNVMVCIWKISSTDTTSGSVILPSVLKPKWFYCSVCVCNAPPRSFHCDICDRCILKRDHHCLFIGTCIGHSNFRYFILLLFYVTIGSFYASLMFVRYTLTEFGRLSFAYLFSIIVPILAWFFGVLYSSHLLACFLTGLSSLIFVAVLSCLLYHIRNIYNGQTTYERRSKKHDYNLGWKRNFLDALGKNYHISWICPLINSPLPGDGINFTTWDTCETAKSL</sequence>
<feature type="transmembrane region" description="Helical" evidence="7">
    <location>
        <begin position="195"/>
        <end position="216"/>
    </location>
</feature>
<feature type="transmembrane region" description="Helical" evidence="7">
    <location>
        <begin position="51"/>
        <end position="70"/>
    </location>
</feature>
<feature type="domain" description="Palmitoyltransferase DHHC" evidence="8">
    <location>
        <begin position="94"/>
        <end position="231"/>
    </location>
</feature>
<keyword evidence="3 7" id="KW-0812">Transmembrane</keyword>
<dbReference type="Pfam" id="PF01529">
    <property type="entry name" value="DHHC"/>
    <property type="match status" value="1"/>
</dbReference>
<keyword evidence="2 7" id="KW-0808">Transferase</keyword>
<evidence type="ECO:0000256" key="7">
    <source>
        <dbReference type="RuleBase" id="RU079119"/>
    </source>
</evidence>
<dbReference type="KEGG" id="obi:106880545"/>
<keyword evidence="5 7" id="KW-0472">Membrane</keyword>
<gene>
    <name evidence="9" type="ORF">OCBIM_22005071mg</name>
</gene>
<feature type="transmembrane region" description="Helical" evidence="7">
    <location>
        <begin position="12"/>
        <end position="31"/>
    </location>
</feature>
<dbReference type="InterPro" id="IPR001594">
    <property type="entry name" value="Palmitoyltrfase_DHHC"/>
</dbReference>
<comment type="similarity">
    <text evidence="7">Belongs to the DHHC palmitoyltransferase family.</text>
</comment>
<feature type="transmembrane region" description="Helical" evidence="7">
    <location>
        <begin position="169"/>
        <end position="188"/>
    </location>
</feature>
<dbReference type="GO" id="GO:0019706">
    <property type="term" value="F:protein-cysteine S-palmitoyltransferase activity"/>
    <property type="evidence" value="ECO:0007669"/>
    <property type="project" value="UniProtKB-EC"/>
</dbReference>
<evidence type="ECO:0000259" key="8">
    <source>
        <dbReference type="Pfam" id="PF01529"/>
    </source>
</evidence>
<comment type="catalytic activity">
    <reaction evidence="7">
        <text>L-cysteinyl-[protein] + hexadecanoyl-CoA = S-hexadecanoyl-L-cysteinyl-[protein] + CoA</text>
        <dbReference type="Rhea" id="RHEA:36683"/>
        <dbReference type="Rhea" id="RHEA-COMP:10131"/>
        <dbReference type="Rhea" id="RHEA-COMP:11032"/>
        <dbReference type="ChEBI" id="CHEBI:29950"/>
        <dbReference type="ChEBI" id="CHEBI:57287"/>
        <dbReference type="ChEBI" id="CHEBI:57379"/>
        <dbReference type="ChEBI" id="CHEBI:74151"/>
        <dbReference type="EC" id="2.3.1.225"/>
    </reaction>
</comment>
<comment type="domain">
    <text evidence="7">The DHHC domain is required for palmitoyltransferase activity.</text>
</comment>